<feature type="signal peptide" evidence="1">
    <location>
        <begin position="1"/>
        <end position="25"/>
    </location>
</feature>
<feature type="chain" id="PRO_5043729741" evidence="1">
    <location>
        <begin position="26"/>
        <end position="95"/>
    </location>
</feature>
<evidence type="ECO:0000313" key="3">
    <source>
        <dbReference type="Proteomes" id="UP001497516"/>
    </source>
</evidence>
<dbReference type="EMBL" id="OZ034817">
    <property type="protein sequence ID" value="CAL1385947.1"/>
    <property type="molecule type" value="Genomic_DNA"/>
</dbReference>
<protein>
    <submittedName>
        <fullName evidence="2">Uncharacterized protein</fullName>
    </submittedName>
</protein>
<keyword evidence="1" id="KW-0732">Signal</keyword>
<proteinExistence type="predicted"/>
<name>A0AAV2EJK7_9ROSI</name>
<keyword evidence="3" id="KW-1185">Reference proteome</keyword>
<dbReference type="Proteomes" id="UP001497516">
    <property type="component" value="Chromosome 4"/>
</dbReference>
<sequence>MKPVTFLVALTTVAIVLSTISANHASRWRPIKNIHNYRVQVIAEFAVDMLNLKTNFIYPLRLTRLQGEYVPNGSSQETWHTIELKYFTPIYEGLN</sequence>
<organism evidence="2 3">
    <name type="scientific">Linum trigynum</name>
    <dbReference type="NCBI Taxonomy" id="586398"/>
    <lineage>
        <taxon>Eukaryota</taxon>
        <taxon>Viridiplantae</taxon>
        <taxon>Streptophyta</taxon>
        <taxon>Embryophyta</taxon>
        <taxon>Tracheophyta</taxon>
        <taxon>Spermatophyta</taxon>
        <taxon>Magnoliopsida</taxon>
        <taxon>eudicotyledons</taxon>
        <taxon>Gunneridae</taxon>
        <taxon>Pentapetalae</taxon>
        <taxon>rosids</taxon>
        <taxon>fabids</taxon>
        <taxon>Malpighiales</taxon>
        <taxon>Linaceae</taxon>
        <taxon>Linum</taxon>
    </lineage>
</organism>
<evidence type="ECO:0000313" key="2">
    <source>
        <dbReference type="EMBL" id="CAL1385947.1"/>
    </source>
</evidence>
<evidence type="ECO:0000256" key="1">
    <source>
        <dbReference type="SAM" id="SignalP"/>
    </source>
</evidence>
<accession>A0AAV2EJK7</accession>
<gene>
    <name evidence="2" type="ORF">LTRI10_LOCUS27045</name>
</gene>
<reference evidence="2 3" key="1">
    <citation type="submission" date="2024-04" db="EMBL/GenBank/DDBJ databases">
        <authorList>
            <person name="Fracassetti M."/>
        </authorList>
    </citation>
    <scope>NUCLEOTIDE SEQUENCE [LARGE SCALE GENOMIC DNA]</scope>
</reference>
<dbReference type="AlphaFoldDB" id="A0AAV2EJK7"/>